<evidence type="ECO:0000313" key="2">
    <source>
        <dbReference type="EMBL" id="KJU83400.1"/>
    </source>
</evidence>
<comment type="caution">
    <text evidence="2">The sequence shown here is derived from an EMBL/GenBank/DDBJ whole genome shotgun (WGS) entry which is preliminary data.</text>
</comment>
<dbReference type="Proteomes" id="UP000033423">
    <property type="component" value="Unassembled WGS sequence"/>
</dbReference>
<accession>A0A0F3GN92</accession>
<dbReference type="EMBL" id="LACI01001920">
    <property type="protein sequence ID" value="KJU83400.1"/>
    <property type="molecule type" value="Genomic_DNA"/>
</dbReference>
<name>A0A0F3GN92_9BACT</name>
<sequence length="75" mass="7869">MDWTLSAFTLTELPLNDADTVPIVGSSAACLVPVPIVYVFATAPSVASPPMPLPLSSRRGVCFQCSESMFALPAI</sequence>
<keyword evidence="3" id="KW-1185">Reference proteome</keyword>
<keyword evidence="1" id="KW-1133">Transmembrane helix</keyword>
<keyword evidence="1" id="KW-0472">Membrane</keyword>
<feature type="transmembrane region" description="Helical" evidence="1">
    <location>
        <begin position="20"/>
        <end position="41"/>
    </location>
</feature>
<keyword evidence="1" id="KW-0812">Transmembrane</keyword>
<reference evidence="2 3" key="1">
    <citation type="submission" date="2015-02" db="EMBL/GenBank/DDBJ databases">
        <title>Single-cell genomics of uncultivated deep-branching MTB reveals a conserved set of magnetosome genes.</title>
        <authorList>
            <person name="Kolinko S."/>
            <person name="Richter M."/>
            <person name="Glockner F.O."/>
            <person name="Brachmann A."/>
            <person name="Schuler D."/>
        </authorList>
    </citation>
    <scope>NUCLEOTIDE SEQUENCE [LARGE SCALE GENOMIC DNA]</scope>
    <source>
        <strain evidence="2">TM-1</strain>
    </source>
</reference>
<dbReference type="AlphaFoldDB" id="A0A0F3GN92"/>
<proteinExistence type="predicted"/>
<protein>
    <submittedName>
        <fullName evidence="2">Uncharacterized protein</fullName>
    </submittedName>
</protein>
<evidence type="ECO:0000256" key="1">
    <source>
        <dbReference type="SAM" id="Phobius"/>
    </source>
</evidence>
<gene>
    <name evidence="2" type="ORF">MBAV_004410</name>
</gene>
<organism evidence="2 3">
    <name type="scientific">Candidatus Magnetobacterium bavaricum</name>
    <dbReference type="NCBI Taxonomy" id="29290"/>
    <lineage>
        <taxon>Bacteria</taxon>
        <taxon>Pseudomonadati</taxon>
        <taxon>Nitrospirota</taxon>
        <taxon>Thermodesulfovibrionia</taxon>
        <taxon>Thermodesulfovibrionales</taxon>
        <taxon>Candidatus Magnetobacteriaceae</taxon>
        <taxon>Candidatus Magnetobacterium</taxon>
    </lineage>
</organism>
<evidence type="ECO:0000313" key="3">
    <source>
        <dbReference type="Proteomes" id="UP000033423"/>
    </source>
</evidence>